<accession>A0A0N5BCB9</accession>
<keyword evidence="1" id="KW-1185">Reference proteome</keyword>
<dbReference type="SUPFAM" id="SSF57850">
    <property type="entry name" value="RING/U-box"/>
    <property type="match status" value="1"/>
</dbReference>
<protein>
    <submittedName>
        <fullName evidence="2">RING-type domain-containing protein</fullName>
    </submittedName>
</protein>
<evidence type="ECO:0000313" key="1">
    <source>
        <dbReference type="Proteomes" id="UP000046392"/>
    </source>
</evidence>
<proteinExistence type="predicted"/>
<dbReference type="Gene3D" id="3.30.40.10">
    <property type="entry name" value="Zinc/RING finger domain, C3HC4 (zinc finger)"/>
    <property type="match status" value="1"/>
</dbReference>
<dbReference type="WBParaSite" id="SPAL_0000366800.1">
    <property type="protein sequence ID" value="SPAL_0000366800.1"/>
    <property type="gene ID" value="SPAL_0000366800"/>
</dbReference>
<dbReference type="Proteomes" id="UP000046392">
    <property type="component" value="Unplaced"/>
</dbReference>
<name>A0A0N5BCB9_STREA</name>
<sequence>MFFYCGICHEACSVNGTDHATHSKKGGHLFGKSCLENWVRKNGRRELFRCPKCYKESLYAYDCRQIFDLSKKSLNGTHKDYLSEDDLLRNYRSGKQEKGTTFFL</sequence>
<dbReference type="AlphaFoldDB" id="A0A0N5BCB9"/>
<reference evidence="2" key="1">
    <citation type="submission" date="2017-02" db="UniProtKB">
        <authorList>
            <consortium name="WormBaseParasite"/>
        </authorList>
    </citation>
    <scope>IDENTIFICATION</scope>
</reference>
<organism evidence="1 2">
    <name type="scientific">Strongyloides papillosus</name>
    <name type="common">Intestinal threadworm</name>
    <dbReference type="NCBI Taxonomy" id="174720"/>
    <lineage>
        <taxon>Eukaryota</taxon>
        <taxon>Metazoa</taxon>
        <taxon>Ecdysozoa</taxon>
        <taxon>Nematoda</taxon>
        <taxon>Chromadorea</taxon>
        <taxon>Rhabditida</taxon>
        <taxon>Tylenchina</taxon>
        <taxon>Panagrolaimomorpha</taxon>
        <taxon>Strongyloidoidea</taxon>
        <taxon>Strongyloididae</taxon>
        <taxon>Strongyloides</taxon>
    </lineage>
</organism>
<dbReference type="InterPro" id="IPR013083">
    <property type="entry name" value="Znf_RING/FYVE/PHD"/>
</dbReference>
<evidence type="ECO:0000313" key="2">
    <source>
        <dbReference type="WBParaSite" id="SPAL_0000366800.1"/>
    </source>
</evidence>